<dbReference type="AlphaFoldDB" id="A0AAX3E650"/>
<dbReference type="Pfam" id="PF25967">
    <property type="entry name" value="RND-MFP_C"/>
    <property type="match status" value="1"/>
</dbReference>
<evidence type="ECO:0000313" key="7">
    <source>
        <dbReference type="Proteomes" id="UP001163166"/>
    </source>
</evidence>
<evidence type="ECO:0000259" key="4">
    <source>
        <dbReference type="Pfam" id="PF25954"/>
    </source>
</evidence>
<accession>A0AAX3E650</accession>
<keyword evidence="2" id="KW-0175">Coiled coil</keyword>
<evidence type="ECO:0000256" key="3">
    <source>
        <dbReference type="SAM" id="SignalP"/>
    </source>
</evidence>
<dbReference type="Proteomes" id="UP001163166">
    <property type="component" value="Chromosome"/>
</dbReference>
<feature type="domain" description="CusB-like beta-barrel" evidence="4">
    <location>
        <begin position="215"/>
        <end position="287"/>
    </location>
</feature>
<dbReference type="EMBL" id="CP076676">
    <property type="protein sequence ID" value="UYO41567.1"/>
    <property type="molecule type" value="Genomic_DNA"/>
</dbReference>
<dbReference type="Gene3D" id="2.40.30.170">
    <property type="match status" value="1"/>
</dbReference>
<dbReference type="InterPro" id="IPR058627">
    <property type="entry name" value="MdtA-like_C"/>
</dbReference>
<organism evidence="6 7">
    <name type="scientific">Rhodopseudomonas palustris</name>
    <dbReference type="NCBI Taxonomy" id="1076"/>
    <lineage>
        <taxon>Bacteria</taxon>
        <taxon>Pseudomonadati</taxon>
        <taxon>Pseudomonadota</taxon>
        <taxon>Alphaproteobacteria</taxon>
        <taxon>Hyphomicrobiales</taxon>
        <taxon>Nitrobacteraceae</taxon>
        <taxon>Rhodopseudomonas</taxon>
    </lineage>
</organism>
<dbReference type="SUPFAM" id="SSF111369">
    <property type="entry name" value="HlyD-like secretion proteins"/>
    <property type="match status" value="1"/>
</dbReference>
<dbReference type="InterPro" id="IPR006143">
    <property type="entry name" value="RND_pump_MFP"/>
</dbReference>
<evidence type="ECO:0000256" key="1">
    <source>
        <dbReference type="ARBA" id="ARBA00009477"/>
    </source>
</evidence>
<dbReference type="PANTHER" id="PTHR30469">
    <property type="entry name" value="MULTIDRUG RESISTANCE PROTEIN MDTA"/>
    <property type="match status" value="1"/>
</dbReference>
<gene>
    <name evidence="6" type="ORF">KQX62_09835</name>
</gene>
<dbReference type="Gene3D" id="2.40.50.100">
    <property type="match status" value="1"/>
</dbReference>
<dbReference type="Pfam" id="PF25954">
    <property type="entry name" value="Beta-barrel_RND_2"/>
    <property type="match status" value="1"/>
</dbReference>
<feature type="signal peptide" evidence="3">
    <location>
        <begin position="1"/>
        <end position="24"/>
    </location>
</feature>
<dbReference type="Gene3D" id="2.40.420.20">
    <property type="match status" value="1"/>
</dbReference>
<proteinExistence type="inferred from homology"/>
<feature type="chain" id="PRO_5043881186" evidence="3">
    <location>
        <begin position="25"/>
        <end position="372"/>
    </location>
</feature>
<dbReference type="GO" id="GO:1990281">
    <property type="term" value="C:efflux pump complex"/>
    <property type="evidence" value="ECO:0007669"/>
    <property type="project" value="TreeGrafter"/>
</dbReference>
<dbReference type="PROSITE" id="PS51257">
    <property type="entry name" value="PROKAR_LIPOPROTEIN"/>
    <property type="match status" value="1"/>
</dbReference>
<reference evidence="6" key="1">
    <citation type="journal article" date="2022" name="Biol. Control">
        <title>In silico genomic analysis of Rhodopseudomonas palustris strains revealed potential biocontrol agents and crop yield enhancers.</title>
        <authorList>
            <person name="Surachat K."/>
            <person name="Kantachote D."/>
            <person name="Deachamag P."/>
            <person name="Wonglapsuwan M."/>
        </authorList>
    </citation>
    <scope>NUCLEOTIDE SEQUENCE</scope>
    <source>
        <strain evidence="6">TLS06</strain>
    </source>
</reference>
<comment type="similarity">
    <text evidence="1">Belongs to the membrane fusion protein (MFP) (TC 8.A.1) family.</text>
</comment>
<evidence type="ECO:0000256" key="2">
    <source>
        <dbReference type="SAM" id="Coils"/>
    </source>
</evidence>
<sequence>MREIVGFRAAIIAMALILGACDSAAPKPDHAAAEPTRLPQPVMVVPVRFEEGARTRTFAATIRPSIESDLGFRISGKVARRLVRTGDFVRSGQPLLTLDTNDLRLQREQAEAEVKAAQSNLIQAEADEGRATDLQSKGWMANAALQKAHATAEEARSRLVRAQRALDLAGHALDYATLEADADGVITATPIEPGQVISAGQAAVRLARLSELEAVVALPESYVERVGRASASLTLWSLPGKSYEVRLRELSFAADPATRTFAARFVIPGADDKVRIGMSATLTLREQDERRFARLPLTAIYNHGRGAAVFVVGDGGELRERPVTIERYEDRDVLVTSGVSDGETVVALGVEKLDPALTVRPISTLSLSSAGK</sequence>
<dbReference type="InterPro" id="IPR058792">
    <property type="entry name" value="Beta-barrel_RND_2"/>
</dbReference>
<feature type="coiled-coil region" evidence="2">
    <location>
        <begin position="100"/>
        <end position="165"/>
    </location>
</feature>
<dbReference type="PANTHER" id="PTHR30469:SF18">
    <property type="entry name" value="RESISTANCE-NODULATION-CELL DIVISION (RND) EFFLUX MEMBRANE FUSION PROTEIN-RELATED"/>
    <property type="match status" value="1"/>
</dbReference>
<evidence type="ECO:0000313" key="6">
    <source>
        <dbReference type="EMBL" id="UYO41567.1"/>
    </source>
</evidence>
<name>A0AAX3E650_RHOPL</name>
<keyword evidence="3" id="KW-0732">Signal</keyword>
<dbReference type="GO" id="GO:0015562">
    <property type="term" value="F:efflux transmembrane transporter activity"/>
    <property type="evidence" value="ECO:0007669"/>
    <property type="project" value="TreeGrafter"/>
</dbReference>
<evidence type="ECO:0000259" key="5">
    <source>
        <dbReference type="Pfam" id="PF25967"/>
    </source>
</evidence>
<dbReference type="NCBIfam" id="TIGR01730">
    <property type="entry name" value="RND_mfp"/>
    <property type="match status" value="1"/>
</dbReference>
<feature type="domain" description="Multidrug resistance protein MdtA-like C-terminal permuted SH3" evidence="5">
    <location>
        <begin position="296"/>
        <end position="350"/>
    </location>
</feature>
<protein>
    <submittedName>
        <fullName evidence="6">Efflux RND transporter periplasmic adaptor subunit</fullName>
    </submittedName>
</protein>
<dbReference type="RefSeq" id="WP_264076273.1">
    <property type="nucleotide sequence ID" value="NZ_CP076676.1"/>
</dbReference>
<dbReference type="Gene3D" id="1.10.287.470">
    <property type="entry name" value="Helix hairpin bin"/>
    <property type="match status" value="1"/>
</dbReference>